<dbReference type="Pfam" id="PF01724">
    <property type="entry name" value="DUF29"/>
    <property type="match status" value="1"/>
</dbReference>
<evidence type="ECO:0000313" key="2">
    <source>
        <dbReference type="Proteomes" id="UP000238762"/>
    </source>
</evidence>
<dbReference type="Proteomes" id="UP000238762">
    <property type="component" value="Unassembled WGS sequence"/>
</dbReference>
<gene>
    <name evidence="1" type="ORF">C7B64_21825</name>
</gene>
<dbReference type="PANTHER" id="PTHR34235:SF3">
    <property type="entry name" value="SLR1203 PROTEIN"/>
    <property type="match status" value="1"/>
</dbReference>
<proteinExistence type="predicted"/>
<dbReference type="OrthoDB" id="5769308at2"/>
<dbReference type="InterPro" id="IPR002636">
    <property type="entry name" value="DUF29"/>
</dbReference>
<dbReference type="PANTHER" id="PTHR34235">
    <property type="entry name" value="SLR1203 PROTEIN-RELATED"/>
    <property type="match status" value="1"/>
</dbReference>
<accession>A0A2T1BXV6</accession>
<reference evidence="1 2" key="1">
    <citation type="submission" date="2018-02" db="EMBL/GenBank/DDBJ databases">
        <authorList>
            <person name="Cohen D.B."/>
            <person name="Kent A.D."/>
        </authorList>
    </citation>
    <scope>NUCLEOTIDE SEQUENCE [LARGE SCALE GENOMIC DNA]</scope>
    <source>
        <strain evidence="1 2">CCAP 1448/3</strain>
    </source>
</reference>
<organism evidence="1 2">
    <name type="scientific">Merismopedia glauca CCAP 1448/3</name>
    <dbReference type="NCBI Taxonomy" id="1296344"/>
    <lineage>
        <taxon>Bacteria</taxon>
        <taxon>Bacillati</taxon>
        <taxon>Cyanobacteriota</taxon>
        <taxon>Cyanophyceae</taxon>
        <taxon>Synechococcales</taxon>
        <taxon>Merismopediaceae</taxon>
        <taxon>Merismopedia</taxon>
    </lineage>
</organism>
<comment type="caution">
    <text evidence="1">The sequence shown here is derived from an EMBL/GenBank/DDBJ whole genome shotgun (WGS) entry which is preliminary data.</text>
</comment>
<name>A0A2T1BXV6_9CYAN</name>
<protein>
    <submittedName>
        <fullName evidence="1">DUF29 domain-containing protein</fullName>
    </submittedName>
</protein>
<dbReference type="EMBL" id="PVWJ01000163">
    <property type="protein sequence ID" value="PSB00753.1"/>
    <property type="molecule type" value="Genomic_DNA"/>
</dbReference>
<keyword evidence="2" id="KW-1185">Reference proteome</keyword>
<dbReference type="Gene3D" id="1.20.1220.20">
    <property type="entry name" value="Uncharcterised protein PF01724"/>
    <property type="match status" value="1"/>
</dbReference>
<dbReference type="AlphaFoldDB" id="A0A2T1BXV6"/>
<dbReference type="RefSeq" id="WP_106291358.1">
    <property type="nucleotide sequence ID" value="NZ_CAWNTC010000204.1"/>
</dbReference>
<evidence type="ECO:0000313" key="1">
    <source>
        <dbReference type="EMBL" id="PSB00753.1"/>
    </source>
</evidence>
<reference evidence="1 2" key="2">
    <citation type="submission" date="2018-03" db="EMBL/GenBank/DDBJ databases">
        <title>The ancient ancestry and fast evolution of plastids.</title>
        <authorList>
            <person name="Moore K.R."/>
            <person name="Magnabosco C."/>
            <person name="Momper L."/>
            <person name="Gold D.A."/>
            <person name="Bosak T."/>
            <person name="Fournier G.P."/>
        </authorList>
    </citation>
    <scope>NUCLEOTIDE SEQUENCE [LARGE SCALE GENOMIC DNA]</scope>
    <source>
        <strain evidence="1 2">CCAP 1448/3</strain>
    </source>
</reference>
<sequence length="152" mass="18572">MQILTKNDLKNIYELDEHLWLQETIKILKENRLNDLDVDNLIEELEDLSKKDRNRVSNFLEQIVRHILLLQYWTIEYERNQNHWRAEIQSFRTQLRKYLTTNLHNHLTDELELIYQDGLEYVREKAGFSVDFPQNCPYTLEQLLDKNWFPGH</sequence>